<protein>
    <submittedName>
        <fullName evidence="1">Uncharacterized protein</fullName>
    </submittedName>
</protein>
<accession>A0AA36E7F1</accession>
<name>A0AA36E7F1_LACSI</name>
<dbReference type="Proteomes" id="UP001177003">
    <property type="component" value="Chromosome 5"/>
</dbReference>
<dbReference type="AlphaFoldDB" id="A0AA36E7F1"/>
<sequence length="111" mass="12483">MDSREQQPLFDLNEPAMEDDESDFLLCFKPKTIVLNTVDNLVTFKTTIISSSRSVNNHQFSHTSSGSAFQPFIKSKGDWEKVTKLMDPSDCNVNVAMNPSRIIARFPLLSA</sequence>
<evidence type="ECO:0000313" key="2">
    <source>
        <dbReference type="Proteomes" id="UP001177003"/>
    </source>
</evidence>
<dbReference type="EMBL" id="OX465081">
    <property type="protein sequence ID" value="CAI9285027.1"/>
    <property type="molecule type" value="Genomic_DNA"/>
</dbReference>
<gene>
    <name evidence="1" type="ORF">LSALG_LOCUS24513</name>
</gene>
<proteinExistence type="predicted"/>
<organism evidence="1 2">
    <name type="scientific">Lactuca saligna</name>
    <name type="common">Willowleaf lettuce</name>
    <dbReference type="NCBI Taxonomy" id="75948"/>
    <lineage>
        <taxon>Eukaryota</taxon>
        <taxon>Viridiplantae</taxon>
        <taxon>Streptophyta</taxon>
        <taxon>Embryophyta</taxon>
        <taxon>Tracheophyta</taxon>
        <taxon>Spermatophyta</taxon>
        <taxon>Magnoliopsida</taxon>
        <taxon>eudicotyledons</taxon>
        <taxon>Gunneridae</taxon>
        <taxon>Pentapetalae</taxon>
        <taxon>asterids</taxon>
        <taxon>campanulids</taxon>
        <taxon>Asterales</taxon>
        <taxon>Asteraceae</taxon>
        <taxon>Cichorioideae</taxon>
        <taxon>Cichorieae</taxon>
        <taxon>Lactucinae</taxon>
        <taxon>Lactuca</taxon>
    </lineage>
</organism>
<evidence type="ECO:0000313" key="1">
    <source>
        <dbReference type="EMBL" id="CAI9285027.1"/>
    </source>
</evidence>
<reference evidence="1" key="1">
    <citation type="submission" date="2023-04" db="EMBL/GenBank/DDBJ databases">
        <authorList>
            <person name="Vijverberg K."/>
            <person name="Xiong W."/>
            <person name="Schranz E."/>
        </authorList>
    </citation>
    <scope>NUCLEOTIDE SEQUENCE</scope>
</reference>
<keyword evidence="2" id="KW-1185">Reference proteome</keyword>